<feature type="transmembrane region" description="Helical" evidence="4">
    <location>
        <begin position="214"/>
        <end position="232"/>
    </location>
</feature>
<dbReference type="Gene3D" id="1.25.40.10">
    <property type="entry name" value="Tetratricopeptide repeat domain"/>
    <property type="match status" value="1"/>
</dbReference>
<dbReference type="InterPro" id="IPR052346">
    <property type="entry name" value="O-mannosyl-transferase_TMTC"/>
</dbReference>
<accession>A0ABW0KZ19</accession>
<dbReference type="InterPro" id="IPR019734">
    <property type="entry name" value="TPR_rpt"/>
</dbReference>
<protein>
    <submittedName>
        <fullName evidence="5">Tetratricopeptide repeat protein</fullName>
    </submittedName>
</protein>
<feature type="transmembrane region" description="Helical" evidence="4">
    <location>
        <begin position="166"/>
        <end position="194"/>
    </location>
</feature>
<keyword evidence="4" id="KW-0472">Membrane</keyword>
<dbReference type="InterPro" id="IPR011990">
    <property type="entry name" value="TPR-like_helical_dom_sf"/>
</dbReference>
<dbReference type="PROSITE" id="PS50005">
    <property type="entry name" value="TPR"/>
    <property type="match status" value="2"/>
</dbReference>
<feature type="transmembrane region" description="Helical" evidence="4">
    <location>
        <begin position="111"/>
        <end position="129"/>
    </location>
</feature>
<dbReference type="Pfam" id="PF14559">
    <property type="entry name" value="TPR_19"/>
    <property type="match status" value="1"/>
</dbReference>
<dbReference type="EMBL" id="JBHSMQ010000011">
    <property type="protein sequence ID" value="MFC5457651.1"/>
    <property type="molecule type" value="Genomic_DNA"/>
</dbReference>
<comment type="caution">
    <text evidence="5">The sequence shown here is derived from an EMBL/GenBank/DDBJ whole genome shotgun (WGS) entry which is preliminary data.</text>
</comment>
<dbReference type="Pfam" id="PF13176">
    <property type="entry name" value="TPR_7"/>
    <property type="match status" value="1"/>
</dbReference>
<evidence type="ECO:0000256" key="3">
    <source>
        <dbReference type="PROSITE-ProRule" id="PRU00339"/>
    </source>
</evidence>
<evidence type="ECO:0000313" key="5">
    <source>
        <dbReference type="EMBL" id="MFC5457651.1"/>
    </source>
</evidence>
<feature type="transmembrane region" description="Helical" evidence="4">
    <location>
        <begin position="291"/>
        <end position="310"/>
    </location>
</feature>
<dbReference type="SMART" id="SM00028">
    <property type="entry name" value="TPR"/>
    <property type="match status" value="5"/>
</dbReference>
<reference evidence="6" key="1">
    <citation type="journal article" date="2019" name="Int. J. Syst. Evol. Microbiol.">
        <title>The Global Catalogue of Microorganisms (GCM) 10K type strain sequencing project: providing services to taxonomists for standard genome sequencing and annotation.</title>
        <authorList>
            <consortium name="The Broad Institute Genomics Platform"/>
            <consortium name="The Broad Institute Genome Sequencing Center for Infectious Disease"/>
            <person name="Wu L."/>
            <person name="Ma J."/>
        </authorList>
    </citation>
    <scope>NUCLEOTIDE SEQUENCE [LARGE SCALE GENOMIC DNA]</scope>
    <source>
        <strain evidence="6">CGMCC 4.1469</strain>
    </source>
</reference>
<keyword evidence="1" id="KW-0677">Repeat</keyword>
<evidence type="ECO:0000313" key="6">
    <source>
        <dbReference type="Proteomes" id="UP001596052"/>
    </source>
</evidence>
<keyword evidence="6" id="KW-1185">Reference proteome</keyword>
<feature type="transmembrane region" description="Helical" evidence="4">
    <location>
        <begin position="347"/>
        <end position="369"/>
    </location>
</feature>
<dbReference type="PANTHER" id="PTHR44227:SF3">
    <property type="entry name" value="PROTEIN O-MANNOSYL-TRANSFERASE TMTC4"/>
    <property type="match status" value="1"/>
</dbReference>
<keyword evidence="4" id="KW-1133">Transmembrane helix</keyword>
<gene>
    <name evidence="5" type="ORF">ACFQDI_22475</name>
</gene>
<organism evidence="5 6">
    <name type="scientific">Prosthecobacter fluviatilis</name>
    <dbReference type="NCBI Taxonomy" id="445931"/>
    <lineage>
        <taxon>Bacteria</taxon>
        <taxon>Pseudomonadati</taxon>
        <taxon>Verrucomicrobiota</taxon>
        <taxon>Verrucomicrobiia</taxon>
        <taxon>Verrucomicrobiales</taxon>
        <taxon>Verrucomicrobiaceae</taxon>
        <taxon>Prosthecobacter</taxon>
    </lineage>
</organism>
<keyword evidence="4" id="KW-0812">Transmembrane</keyword>
<evidence type="ECO:0000256" key="4">
    <source>
        <dbReference type="SAM" id="Phobius"/>
    </source>
</evidence>
<evidence type="ECO:0000256" key="1">
    <source>
        <dbReference type="ARBA" id="ARBA00022737"/>
    </source>
</evidence>
<dbReference type="RefSeq" id="WP_377171195.1">
    <property type="nucleotide sequence ID" value="NZ_JBHSMQ010000011.1"/>
</dbReference>
<dbReference type="SUPFAM" id="SSF48452">
    <property type="entry name" value="TPR-like"/>
    <property type="match status" value="1"/>
</dbReference>
<feature type="transmembrane region" description="Helical" evidence="4">
    <location>
        <begin position="316"/>
        <end position="335"/>
    </location>
</feature>
<dbReference type="Pfam" id="PF13432">
    <property type="entry name" value="TPR_16"/>
    <property type="match status" value="1"/>
</dbReference>
<name>A0ABW0KZ19_9BACT</name>
<feature type="repeat" description="TPR" evidence="3">
    <location>
        <begin position="417"/>
        <end position="450"/>
    </location>
</feature>
<feature type="transmembrane region" description="Helical" evidence="4">
    <location>
        <begin position="375"/>
        <end position="392"/>
    </location>
</feature>
<feature type="transmembrane region" description="Helical" evidence="4">
    <location>
        <begin position="83"/>
        <end position="104"/>
    </location>
</feature>
<feature type="transmembrane region" description="Helical" evidence="4">
    <location>
        <begin position="141"/>
        <end position="159"/>
    </location>
</feature>
<keyword evidence="2 3" id="KW-0802">TPR repeat</keyword>
<dbReference type="PANTHER" id="PTHR44227">
    <property type="match status" value="1"/>
</dbReference>
<proteinExistence type="predicted"/>
<feature type="repeat" description="TPR" evidence="3">
    <location>
        <begin position="518"/>
        <end position="551"/>
    </location>
</feature>
<evidence type="ECO:0000256" key="2">
    <source>
        <dbReference type="ARBA" id="ARBA00022803"/>
    </source>
</evidence>
<sequence length="683" mass="74338">MICGLLLLLVGLIYWQTRGFTFLNFDDGVFVSNNKHVLRGLTWENVKWSLTAGIGKDAQDADYWRPLSLLSHMLDVSLFGLNAGAHHLMSVALHALTAVALFLVLHGMTAALWRSAFVAALFAVHPLHVESVAWVAERKDVLSGLFFVLALGAYHRFAARAFRWPGYLLMLLFAALAMMSKPMLVTLPCVLLLVDLWPLNRLGTVPLKRLLLEKIPLLVMAAIVAVITLGGHGSSHDVLWARLPWYYRAGNAVLSYGIYIRQTFWPAGLSCFYPYPGINLLDPNARTSLDLGHIFLSGGALLSITAIVVWQRKKSFLPVGWLWYVGMLVPVIGLYTQAGDQAHADRYTYLAMIGLGLMIAWPIALWAGTSPARRLLAGGLAVLSIVTLTVTARKQVTHWRDSVSLWSHAVECNPEDYASLSGLGNSLVDAGRMDDAVSVYQRALKISPLITRANLVVGIHMVQTGRLQEAQVCLQRVVMAEPQTASAHSGLAYVSLCMGDFPQAVSHYQTAVGIQPDTANLCGLGNALLQSGEASEALESYQKALAADPANLDAMAGQGMACAKLGQVDLAAGCYRKVLQKNPQHLLALNNLAWLLATSRQDSVRDGAKALSLAGYALQLPGGSRPHLMHTLAAAYAETGQYDKAIQIVQQVTAIARDQGNAPLMQQCLQERMAYESGSPWRE</sequence>
<dbReference type="Proteomes" id="UP001596052">
    <property type="component" value="Unassembled WGS sequence"/>
</dbReference>